<evidence type="ECO:0000256" key="2">
    <source>
        <dbReference type="SAM" id="SignalP"/>
    </source>
</evidence>
<feature type="compositionally biased region" description="Basic and acidic residues" evidence="1">
    <location>
        <begin position="58"/>
        <end position="75"/>
    </location>
</feature>
<name>A0A6A4S8C8_SCOMX</name>
<organism evidence="3 4">
    <name type="scientific">Scophthalmus maximus</name>
    <name type="common">Turbot</name>
    <name type="synonym">Psetta maxima</name>
    <dbReference type="NCBI Taxonomy" id="52904"/>
    <lineage>
        <taxon>Eukaryota</taxon>
        <taxon>Metazoa</taxon>
        <taxon>Chordata</taxon>
        <taxon>Craniata</taxon>
        <taxon>Vertebrata</taxon>
        <taxon>Euteleostomi</taxon>
        <taxon>Actinopterygii</taxon>
        <taxon>Neopterygii</taxon>
        <taxon>Teleostei</taxon>
        <taxon>Neoteleostei</taxon>
        <taxon>Acanthomorphata</taxon>
        <taxon>Carangaria</taxon>
        <taxon>Pleuronectiformes</taxon>
        <taxon>Pleuronectoidei</taxon>
        <taxon>Scophthalmidae</taxon>
        <taxon>Scophthalmus</taxon>
    </lineage>
</organism>
<evidence type="ECO:0008006" key="5">
    <source>
        <dbReference type="Google" id="ProtNLM"/>
    </source>
</evidence>
<protein>
    <recommendedName>
        <fullName evidence="5">Secreted protein</fullName>
    </recommendedName>
</protein>
<evidence type="ECO:0000313" key="4">
    <source>
        <dbReference type="Proteomes" id="UP000438429"/>
    </source>
</evidence>
<feature type="region of interest" description="Disordered" evidence="1">
    <location>
        <begin position="25"/>
        <end position="75"/>
    </location>
</feature>
<dbReference type="Proteomes" id="UP000438429">
    <property type="component" value="Unassembled WGS sequence"/>
</dbReference>
<reference evidence="3 4" key="1">
    <citation type="submission" date="2019-06" db="EMBL/GenBank/DDBJ databases">
        <title>Draft genomes of female and male turbot (Scophthalmus maximus).</title>
        <authorList>
            <person name="Xu H."/>
            <person name="Xu X.-W."/>
            <person name="Shao C."/>
            <person name="Chen S."/>
        </authorList>
    </citation>
    <scope>NUCLEOTIDE SEQUENCE [LARGE SCALE GENOMIC DNA]</scope>
    <source>
        <strain evidence="3">Ysfricsl-2016a</strain>
        <tissue evidence="3">Blood</tissue>
    </source>
</reference>
<feature type="signal peptide" evidence="2">
    <location>
        <begin position="1"/>
        <end position="18"/>
    </location>
</feature>
<keyword evidence="2" id="KW-0732">Signal</keyword>
<dbReference type="EMBL" id="VEVO01000018">
    <property type="protein sequence ID" value="KAF0027820.1"/>
    <property type="molecule type" value="Genomic_DNA"/>
</dbReference>
<comment type="caution">
    <text evidence="3">The sequence shown here is derived from an EMBL/GenBank/DDBJ whole genome shotgun (WGS) entry which is preliminary data.</text>
</comment>
<gene>
    <name evidence="3" type="ORF">F2P81_020561</name>
</gene>
<sequence>MFCVLAALTDSLAAALVAVEPGPERARFSGSVHGTTKCDGGTLVHLSPSGEQSPVPSGERHETDAPDPHTAERERVRHLGRFLVNVGED</sequence>
<evidence type="ECO:0000256" key="1">
    <source>
        <dbReference type="SAM" id="MobiDB-lite"/>
    </source>
</evidence>
<proteinExistence type="predicted"/>
<accession>A0A6A4S8C8</accession>
<evidence type="ECO:0000313" key="3">
    <source>
        <dbReference type="EMBL" id="KAF0027820.1"/>
    </source>
</evidence>
<feature type="chain" id="PRO_5025660667" description="Secreted protein" evidence="2">
    <location>
        <begin position="19"/>
        <end position="89"/>
    </location>
</feature>
<dbReference type="AlphaFoldDB" id="A0A6A4S8C8"/>